<dbReference type="RefSeq" id="WP_091531159.1">
    <property type="nucleotide sequence ID" value="NZ_LT629772.1"/>
</dbReference>
<dbReference type="InterPro" id="IPR006093">
    <property type="entry name" value="Oxy_OxRdtase_FAD_BS"/>
</dbReference>
<evidence type="ECO:0000259" key="6">
    <source>
        <dbReference type="PROSITE" id="PS51387"/>
    </source>
</evidence>
<accession>A0A1H2ALJ1</accession>
<dbReference type="GO" id="GO:0071949">
    <property type="term" value="F:FAD binding"/>
    <property type="evidence" value="ECO:0007669"/>
    <property type="project" value="InterPro"/>
</dbReference>
<dbReference type="GO" id="GO:0016491">
    <property type="term" value="F:oxidoreductase activity"/>
    <property type="evidence" value="ECO:0007669"/>
    <property type="project" value="UniProtKB-KW"/>
</dbReference>
<protein>
    <submittedName>
        <fullName evidence="7">FAD/FMN-containing dehydrogenase</fullName>
    </submittedName>
</protein>
<evidence type="ECO:0000256" key="2">
    <source>
        <dbReference type="ARBA" id="ARBA00005466"/>
    </source>
</evidence>
<dbReference type="Gene3D" id="3.30.465.10">
    <property type="match status" value="1"/>
</dbReference>
<dbReference type="InterPro" id="IPR006094">
    <property type="entry name" value="Oxid_FAD_bind_N"/>
</dbReference>
<dbReference type="PANTHER" id="PTHR42973">
    <property type="entry name" value="BINDING OXIDOREDUCTASE, PUTATIVE (AFU_ORTHOLOGUE AFUA_1G17690)-RELATED"/>
    <property type="match status" value="1"/>
</dbReference>
<dbReference type="AlphaFoldDB" id="A0A1H2ALJ1"/>
<dbReference type="InterPro" id="IPR016169">
    <property type="entry name" value="FAD-bd_PCMH_sub2"/>
</dbReference>
<dbReference type="OrthoDB" id="5169292at2"/>
<dbReference type="Pfam" id="PF01565">
    <property type="entry name" value="FAD_binding_4"/>
    <property type="match status" value="1"/>
</dbReference>
<gene>
    <name evidence="7" type="ORF">SAMN04489812_6037</name>
</gene>
<dbReference type="Proteomes" id="UP000199103">
    <property type="component" value="Chromosome I"/>
</dbReference>
<dbReference type="EMBL" id="LT629772">
    <property type="protein sequence ID" value="SDT46780.1"/>
    <property type="molecule type" value="Genomic_DNA"/>
</dbReference>
<dbReference type="PANTHER" id="PTHR42973:SF39">
    <property type="entry name" value="FAD-BINDING PCMH-TYPE DOMAIN-CONTAINING PROTEIN"/>
    <property type="match status" value="1"/>
</dbReference>
<dbReference type="SUPFAM" id="SSF56176">
    <property type="entry name" value="FAD-binding/transporter-associated domain-like"/>
    <property type="match status" value="1"/>
</dbReference>
<evidence type="ECO:0000256" key="3">
    <source>
        <dbReference type="ARBA" id="ARBA00022630"/>
    </source>
</evidence>
<dbReference type="InterPro" id="IPR016166">
    <property type="entry name" value="FAD-bd_PCMH"/>
</dbReference>
<dbReference type="InterPro" id="IPR036318">
    <property type="entry name" value="FAD-bd_PCMH-like_sf"/>
</dbReference>
<dbReference type="InterPro" id="IPR016167">
    <property type="entry name" value="FAD-bd_PCMH_sub1"/>
</dbReference>
<dbReference type="InterPro" id="IPR050416">
    <property type="entry name" value="FAD-linked_Oxidoreductase"/>
</dbReference>
<comment type="similarity">
    <text evidence="2">Belongs to the oxygen-dependent FAD-linked oxidoreductase family.</text>
</comment>
<evidence type="ECO:0000256" key="4">
    <source>
        <dbReference type="ARBA" id="ARBA00022827"/>
    </source>
</evidence>
<dbReference type="PROSITE" id="PS00862">
    <property type="entry name" value="OX2_COVAL_FAD"/>
    <property type="match status" value="1"/>
</dbReference>
<name>A0A1H2ALJ1_9ACTN</name>
<dbReference type="STRING" id="630515.SAMN04489812_6037"/>
<evidence type="ECO:0000256" key="1">
    <source>
        <dbReference type="ARBA" id="ARBA00001974"/>
    </source>
</evidence>
<organism evidence="7 8">
    <name type="scientific">Microlunatus soli</name>
    <dbReference type="NCBI Taxonomy" id="630515"/>
    <lineage>
        <taxon>Bacteria</taxon>
        <taxon>Bacillati</taxon>
        <taxon>Actinomycetota</taxon>
        <taxon>Actinomycetes</taxon>
        <taxon>Propionibacteriales</taxon>
        <taxon>Propionibacteriaceae</taxon>
        <taxon>Microlunatus</taxon>
    </lineage>
</organism>
<feature type="domain" description="FAD-binding PCMH-type" evidence="6">
    <location>
        <begin position="37"/>
        <end position="205"/>
    </location>
</feature>
<dbReference type="Gene3D" id="3.40.462.20">
    <property type="match status" value="1"/>
</dbReference>
<evidence type="ECO:0000313" key="8">
    <source>
        <dbReference type="Proteomes" id="UP000199103"/>
    </source>
</evidence>
<keyword evidence="4" id="KW-0274">FAD</keyword>
<dbReference type="PROSITE" id="PS51387">
    <property type="entry name" value="FAD_PCMH"/>
    <property type="match status" value="1"/>
</dbReference>
<keyword evidence="5" id="KW-0560">Oxidoreductase</keyword>
<comment type="cofactor">
    <cofactor evidence="1">
        <name>FAD</name>
        <dbReference type="ChEBI" id="CHEBI:57692"/>
    </cofactor>
</comment>
<sequence>MSTQIVTPSRTVDRIGDPVVLFPGTDRYQAARADNTPDHYPAAIVVARTADDIRAGVRAAAELERPLAVRATGHGSVVAADGAVLISTAAMKKIIIDPVRRVARLQPGLRWAEVIAAAEPYGLSPTSGDFPGVGVAGFTTGGGVGWLARRYGYAADNLISATMVLPDGRTVTASADEHPDLFWAVRGGSGNFGLITELEIRLVPVSRVLAGSMVWPIDRAAAVLRWFADHAEEVPDEVTLAPVLRREQSGPVLSVGFVAVGDPERAVVTLNAMRWAGRTGIAGVDGVRSEGRLIPYGRITIPGTRPLGFEMYHELSDQLIDVSVGAIVDGTANALQFHHWGGATARPEADHGPVGHRQIPFSIKIDAEPGVLDHLAWSATGAKFLNFLSDTSQTARAYRVADYYRLRELKRRYDPANVLRVNHNIPPA</sequence>
<keyword evidence="3" id="KW-0285">Flavoprotein</keyword>
<reference evidence="7 8" key="1">
    <citation type="submission" date="2016-10" db="EMBL/GenBank/DDBJ databases">
        <authorList>
            <person name="de Groot N.N."/>
        </authorList>
    </citation>
    <scope>NUCLEOTIDE SEQUENCE [LARGE SCALE GENOMIC DNA]</scope>
    <source>
        <strain evidence="7 8">DSM 21800</strain>
    </source>
</reference>
<keyword evidence="8" id="KW-1185">Reference proteome</keyword>
<dbReference type="InterPro" id="IPR012951">
    <property type="entry name" value="BBE"/>
</dbReference>
<evidence type="ECO:0000256" key="5">
    <source>
        <dbReference type="ARBA" id="ARBA00023002"/>
    </source>
</evidence>
<dbReference type="Pfam" id="PF08031">
    <property type="entry name" value="BBE"/>
    <property type="match status" value="1"/>
</dbReference>
<proteinExistence type="inferred from homology"/>
<evidence type="ECO:0000313" key="7">
    <source>
        <dbReference type="EMBL" id="SDT46780.1"/>
    </source>
</evidence>
<dbReference type="Gene3D" id="3.30.43.10">
    <property type="entry name" value="Uridine Diphospho-n-acetylenolpyruvylglucosamine Reductase, domain 2"/>
    <property type="match status" value="1"/>
</dbReference>